<proteinExistence type="inferred from homology"/>
<dbReference type="InterPro" id="IPR017761">
    <property type="entry name" value="Laccase"/>
</dbReference>
<dbReference type="InterPro" id="IPR001117">
    <property type="entry name" value="Cu-oxidase_2nd"/>
</dbReference>
<dbReference type="AlphaFoldDB" id="D8QU75"/>
<dbReference type="GO" id="GO:0046274">
    <property type="term" value="P:lignin catabolic process"/>
    <property type="evidence" value="ECO:0007669"/>
    <property type="project" value="UniProtKB-KW"/>
</dbReference>
<dbReference type="InterPro" id="IPR045087">
    <property type="entry name" value="Cu-oxidase_fam"/>
</dbReference>
<dbReference type="InterPro" id="IPR002355">
    <property type="entry name" value="Cu_oxidase_Cu_BS"/>
</dbReference>
<dbReference type="GO" id="GO:0048046">
    <property type="term" value="C:apoplast"/>
    <property type="evidence" value="ECO:0007669"/>
    <property type="project" value="UniProtKB-SubCell"/>
</dbReference>
<keyword evidence="5 12" id="KW-0052">Apoplast</keyword>
<comment type="catalytic activity">
    <reaction evidence="1 12">
        <text>4 hydroquinone + O2 = 4 benzosemiquinone + 2 H2O</text>
        <dbReference type="Rhea" id="RHEA:11276"/>
        <dbReference type="ChEBI" id="CHEBI:15377"/>
        <dbReference type="ChEBI" id="CHEBI:15379"/>
        <dbReference type="ChEBI" id="CHEBI:17594"/>
        <dbReference type="ChEBI" id="CHEBI:17977"/>
        <dbReference type="EC" id="1.10.3.2"/>
    </reaction>
</comment>
<feature type="domain" description="Plastocyanin-like" evidence="13">
    <location>
        <begin position="167"/>
        <end position="319"/>
    </location>
</feature>
<reference evidence="16 17" key="1">
    <citation type="journal article" date="2011" name="Science">
        <title>The Selaginella genome identifies genetic changes associated with the evolution of vascular plants.</title>
        <authorList>
            <person name="Banks J.A."/>
            <person name="Nishiyama T."/>
            <person name="Hasebe M."/>
            <person name="Bowman J.L."/>
            <person name="Gribskov M."/>
            <person name="dePamphilis C."/>
            <person name="Albert V.A."/>
            <person name="Aono N."/>
            <person name="Aoyama T."/>
            <person name="Ambrose B.A."/>
            <person name="Ashton N.W."/>
            <person name="Axtell M.J."/>
            <person name="Barker E."/>
            <person name="Barker M.S."/>
            <person name="Bennetzen J.L."/>
            <person name="Bonawitz N.D."/>
            <person name="Chapple C."/>
            <person name="Cheng C."/>
            <person name="Correa L.G."/>
            <person name="Dacre M."/>
            <person name="DeBarry J."/>
            <person name="Dreyer I."/>
            <person name="Elias M."/>
            <person name="Engstrom E.M."/>
            <person name="Estelle M."/>
            <person name="Feng L."/>
            <person name="Finet C."/>
            <person name="Floyd S.K."/>
            <person name="Frommer W.B."/>
            <person name="Fujita T."/>
            <person name="Gramzow L."/>
            <person name="Gutensohn M."/>
            <person name="Harholt J."/>
            <person name="Hattori M."/>
            <person name="Heyl A."/>
            <person name="Hirai T."/>
            <person name="Hiwatashi Y."/>
            <person name="Ishikawa M."/>
            <person name="Iwata M."/>
            <person name="Karol K.G."/>
            <person name="Koehler B."/>
            <person name="Kolukisaoglu U."/>
            <person name="Kubo M."/>
            <person name="Kurata T."/>
            <person name="Lalonde S."/>
            <person name="Li K."/>
            <person name="Li Y."/>
            <person name="Litt A."/>
            <person name="Lyons E."/>
            <person name="Manning G."/>
            <person name="Maruyama T."/>
            <person name="Michael T.P."/>
            <person name="Mikami K."/>
            <person name="Miyazaki S."/>
            <person name="Morinaga S."/>
            <person name="Murata T."/>
            <person name="Mueller-Roeber B."/>
            <person name="Nelson D.R."/>
            <person name="Obara M."/>
            <person name="Oguri Y."/>
            <person name="Olmstead R.G."/>
            <person name="Onodera N."/>
            <person name="Petersen B.L."/>
            <person name="Pils B."/>
            <person name="Prigge M."/>
            <person name="Rensing S.A."/>
            <person name="Riano-Pachon D.M."/>
            <person name="Roberts A.W."/>
            <person name="Sato Y."/>
            <person name="Scheller H.V."/>
            <person name="Schulz B."/>
            <person name="Schulz C."/>
            <person name="Shakirov E.V."/>
            <person name="Shibagaki N."/>
            <person name="Shinohara N."/>
            <person name="Shippen D.E."/>
            <person name="Soerensen I."/>
            <person name="Sotooka R."/>
            <person name="Sugimoto N."/>
            <person name="Sugita M."/>
            <person name="Sumikawa N."/>
            <person name="Tanurdzic M."/>
            <person name="Theissen G."/>
            <person name="Ulvskov P."/>
            <person name="Wakazuki S."/>
            <person name="Weng J.K."/>
            <person name="Willats W.W."/>
            <person name="Wipf D."/>
            <person name="Wolf P.G."/>
            <person name="Yang L."/>
            <person name="Zimmer A.D."/>
            <person name="Zhu Q."/>
            <person name="Mitros T."/>
            <person name="Hellsten U."/>
            <person name="Loque D."/>
            <person name="Otillar R."/>
            <person name="Salamov A."/>
            <person name="Schmutz J."/>
            <person name="Shapiro H."/>
            <person name="Lindquist E."/>
            <person name="Lucas S."/>
            <person name="Rokhsar D."/>
            <person name="Grigoriev I.V."/>
        </authorList>
    </citation>
    <scope>NUCLEOTIDE SEQUENCE [LARGE SCALE GENOMIC DNA]</scope>
</reference>
<dbReference type="CDD" id="cd13849">
    <property type="entry name" value="CuRO_1_LCC_plant"/>
    <property type="match status" value="1"/>
</dbReference>
<dbReference type="GO" id="GO:0052716">
    <property type="term" value="F:hydroquinone:oxygen oxidoreductase activity"/>
    <property type="evidence" value="ECO:0007669"/>
    <property type="project" value="UniProtKB-EC"/>
</dbReference>
<dbReference type="InterPro" id="IPR034285">
    <property type="entry name" value="CuRO_2_LCC"/>
</dbReference>
<dbReference type="PROSITE" id="PS00080">
    <property type="entry name" value="MULTICOPPER_OXIDASE2"/>
    <property type="match status" value="1"/>
</dbReference>
<evidence type="ECO:0000256" key="3">
    <source>
        <dbReference type="ARBA" id="ARBA00010609"/>
    </source>
</evidence>
<sequence>MARRGAMQASLAFYFLWLAIGAQFSGATPPRTKFYEFNITEKKITRLCSTKSIIVVNNQFPGPQIDVEEGDSLEIRVNNFINHNITLHWHGIFQNRTGWFDGPAYITQCPIQRQRSFVYKFDVVRQRGTLWWHAHITFLRATVYGALIVHPKESLPFLRPGEPKPKELVVMLGEWWKSDVLDVIGQAMLTGAGTNLSDAFTINGLPGPLYGKCSQQDTQVFNLQPGTRYLLRLISAAMNTELFFGIANHTLTIVEADAQYVKPFTTPSLVISPGQAITALFTTDRDPSLTYSMAAHAFASAPPFIPFQNTTTAAILSYASPPRKSFPRFLLPSLPPSTAGSAFSDAFAAKLRSPDRVRREFPLPASPVAEKFFITVGLNVQRCPPTMNPNISCLLPVPGGGRFGASMNNVSFIGSSSAFLKQHFDFIHSGQDPSGYTTDFPRFPRPYNFTASPAIANQNAPEGTKARIIPYGATVEVVLQGTTLLAPENHPIHLHGFDFYVLATGRGNFNRTRDSPAFNLVDPPLRNTISVPAAGWAVIRFVANNPGTWAFHCHLDLHSLTGLDTVFIVEDGAEEWQRLEPPPKDLPPC</sequence>
<evidence type="ECO:0000256" key="1">
    <source>
        <dbReference type="ARBA" id="ARBA00000349"/>
    </source>
</evidence>
<keyword evidence="17" id="KW-1185">Reference proteome</keyword>
<dbReference type="EMBL" id="GL377567">
    <property type="protein sequence ID" value="EFJ36250.1"/>
    <property type="molecule type" value="Genomic_DNA"/>
</dbReference>
<evidence type="ECO:0000256" key="11">
    <source>
        <dbReference type="ARBA" id="ARBA00023185"/>
    </source>
</evidence>
<comment type="subcellular location">
    <subcellularLocation>
        <location evidence="2 12">Secreted</location>
        <location evidence="2 12">Extracellular space</location>
        <location evidence="2 12">Apoplast</location>
    </subcellularLocation>
</comment>
<evidence type="ECO:0000313" key="17">
    <source>
        <dbReference type="Proteomes" id="UP000001514"/>
    </source>
</evidence>
<protein>
    <recommendedName>
        <fullName evidence="4 12">Laccase</fullName>
        <ecNumber evidence="4 12">1.10.3.2</ecNumber>
    </recommendedName>
    <alternativeName>
        <fullName evidence="12">Benzenediol:oxygen oxidoreductase</fullName>
    </alternativeName>
    <alternativeName>
        <fullName evidence="12">Diphenol oxidase</fullName>
    </alternativeName>
    <alternativeName>
        <fullName evidence="12">Urishiol oxidase</fullName>
    </alternativeName>
</protein>
<keyword evidence="9 12" id="KW-0560">Oxidoreductase</keyword>
<dbReference type="SUPFAM" id="SSF49503">
    <property type="entry name" value="Cupredoxins"/>
    <property type="match status" value="3"/>
</dbReference>
<evidence type="ECO:0000256" key="6">
    <source>
        <dbReference type="ARBA" id="ARBA00022525"/>
    </source>
</evidence>
<dbReference type="Proteomes" id="UP000001514">
    <property type="component" value="Unassembled WGS sequence"/>
</dbReference>
<feature type="domain" description="Plastocyanin-like" evidence="15">
    <location>
        <begin position="39"/>
        <end position="153"/>
    </location>
</feature>
<dbReference type="Gramene" id="EFJ36250">
    <property type="protein sequence ID" value="EFJ36250"/>
    <property type="gene ID" value="SELMODRAFT_438115"/>
</dbReference>
<keyword evidence="7 12" id="KW-0479">Metal-binding</keyword>
<evidence type="ECO:0000256" key="12">
    <source>
        <dbReference type="RuleBase" id="RU361119"/>
    </source>
</evidence>
<feature type="domain" description="Plastocyanin-like" evidence="14">
    <location>
        <begin position="456"/>
        <end position="571"/>
    </location>
</feature>
<dbReference type="InParanoid" id="D8QU75"/>
<dbReference type="Gene3D" id="2.60.40.420">
    <property type="entry name" value="Cupredoxins - blue copper proteins"/>
    <property type="match status" value="3"/>
</dbReference>
<accession>D8QU75</accession>
<dbReference type="OrthoDB" id="2121828at2759"/>
<dbReference type="NCBIfam" id="TIGR03389">
    <property type="entry name" value="laccase"/>
    <property type="match status" value="1"/>
</dbReference>
<keyword evidence="11 12" id="KW-0439">Lignin degradation</keyword>
<evidence type="ECO:0000256" key="9">
    <source>
        <dbReference type="ARBA" id="ARBA00023002"/>
    </source>
</evidence>
<dbReference type="Pfam" id="PF07731">
    <property type="entry name" value="Cu-oxidase_2"/>
    <property type="match status" value="1"/>
</dbReference>
<feature type="chain" id="PRO_5005127252" description="Laccase" evidence="12">
    <location>
        <begin position="28"/>
        <end position="589"/>
    </location>
</feature>
<dbReference type="EC" id="1.10.3.2" evidence="4 12"/>
<dbReference type="KEGG" id="smo:SELMODRAFT_438115"/>
<dbReference type="InterPro" id="IPR011707">
    <property type="entry name" value="Cu-oxidase-like_N"/>
</dbReference>
<dbReference type="InterPro" id="IPR034288">
    <property type="entry name" value="CuRO_1_LCC"/>
</dbReference>
<evidence type="ECO:0000313" key="16">
    <source>
        <dbReference type="EMBL" id="EFJ36250.1"/>
    </source>
</evidence>
<dbReference type="Pfam" id="PF07732">
    <property type="entry name" value="Cu-oxidase_3"/>
    <property type="match status" value="1"/>
</dbReference>
<dbReference type="STRING" id="88036.D8QU75"/>
<keyword evidence="10 12" id="KW-0186">Copper</keyword>
<dbReference type="PANTHER" id="PTHR11709:SF522">
    <property type="entry name" value="LACCASE-4"/>
    <property type="match status" value="1"/>
</dbReference>
<feature type="signal peptide" evidence="12">
    <location>
        <begin position="1"/>
        <end position="27"/>
    </location>
</feature>
<gene>
    <name evidence="16" type="ORF">SELMODRAFT_438115</name>
</gene>
<dbReference type="Pfam" id="PF00394">
    <property type="entry name" value="Cu-oxidase"/>
    <property type="match status" value="1"/>
</dbReference>
<evidence type="ECO:0000256" key="4">
    <source>
        <dbReference type="ARBA" id="ARBA00012297"/>
    </source>
</evidence>
<organism evidence="17">
    <name type="scientific">Selaginella moellendorffii</name>
    <name type="common">Spikemoss</name>
    <dbReference type="NCBI Taxonomy" id="88036"/>
    <lineage>
        <taxon>Eukaryota</taxon>
        <taxon>Viridiplantae</taxon>
        <taxon>Streptophyta</taxon>
        <taxon>Embryophyta</taxon>
        <taxon>Tracheophyta</taxon>
        <taxon>Lycopodiopsida</taxon>
        <taxon>Selaginellales</taxon>
        <taxon>Selaginellaceae</taxon>
        <taxon>Selaginella</taxon>
    </lineage>
</organism>
<evidence type="ECO:0000256" key="7">
    <source>
        <dbReference type="ARBA" id="ARBA00022723"/>
    </source>
</evidence>
<comment type="cofactor">
    <cofactor evidence="12">
        <name>Cu cation</name>
        <dbReference type="ChEBI" id="CHEBI:23378"/>
    </cofactor>
    <text evidence="12">Binds 4 Cu cations per monomer.</text>
</comment>
<evidence type="ECO:0000259" key="14">
    <source>
        <dbReference type="Pfam" id="PF07731"/>
    </source>
</evidence>
<evidence type="ECO:0000256" key="2">
    <source>
        <dbReference type="ARBA" id="ARBA00004271"/>
    </source>
</evidence>
<dbReference type="PANTHER" id="PTHR11709">
    <property type="entry name" value="MULTI-COPPER OXIDASE"/>
    <property type="match status" value="1"/>
</dbReference>
<comment type="function">
    <text evidence="12">Lignin degradation and detoxification of lignin-derived products.</text>
</comment>
<dbReference type="GO" id="GO:0005507">
    <property type="term" value="F:copper ion binding"/>
    <property type="evidence" value="ECO:0007669"/>
    <property type="project" value="InterPro"/>
</dbReference>
<dbReference type="CDD" id="cd13875">
    <property type="entry name" value="CuRO_2_LCC_plant"/>
    <property type="match status" value="1"/>
</dbReference>
<dbReference type="HOGENOM" id="CLU_006504_6_3_1"/>
<comment type="similarity">
    <text evidence="3 12">Belongs to the multicopper oxidase family.</text>
</comment>
<keyword evidence="6 12" id="KW-0964">Secreted</keyword>
<evidence type="ECO:0000256" key="10">
    <source>
        <dbReference type="ARBA" id="ARBA00023008"/>
    </source>
</evidence>
<dbReference type="CDD" id="cd13897">
    <property type="entry name" value="CuRO_3_LCC_plant"/>
    <property type="match status" value="1"/>
</dbReference>
<dbReference type="GO" id="GO:0016491">
    <property type="term" value="F:oxidoreductase activity"/>
    <property type="evidence" value="ECO:0000318"/>
    <property type="project" value="GO_Central"/>
</dbReference>
<evidence type="ECO:0000256" key="8">
    <source>
        <dbReference type="ARBA" id="ARBA00022737"/>
    </source>
</evidence>
<dbReference type="InterPro" id="IPR034289">
    <property type="entry name" value="CuRO_3_LCC"/>
</dbReference>
<dbReference type="InterPro" id="IPR008972">
    <property type="entry name" value="Cupredoxin"/>
</dbReference>
<evidence type="ECO:0000256" key="5">
    <source>
        <dbReference type="ARBA" id="ARBA00022523"/>
    </source>
</evidence>
<keyword evidence="12" id="KW-0732">Signal</keyword>
<keyword evidence="8 12" id="KW-0677">Repeat</keyword>
<evidence type="ECO:0000259" key="13">
    <source>
        <dbReference type="Pfam" id="PF00394"/>
    </source>
</evidence>
<dbReference type="eggNOG" id="KOG1263">
    <property type="taxonomic scope" value="Eukaryota"/>
</dbReference>
<evidence type="ECO:0000259" key="15">
    <source>
        <dbReference type="Pfam" id="PF07732"/>
    </source>
</evidence>
<name>D8QU75_SELML</name>
<dbReference type="InterPro" id="IPR011706">
    <property type="entry name" value="Cu-oxidase_C"/>
</dbReference>